<evidence type="ECO:0000259" key="2">
    <source>
        <dbReference type="Pfam" id="PF21390"/>
    </source>
</evidence>
<evidence type="ECO:0000313" key="3">
    <source>
        <dbReference type="EMBL" id="PYG90250.1"/>
    </source>
</evidence>
<dbReference type="Gene3D" id="3.30.360.10">
    <property type="entry name" value="Dihydrodipicolinate Reductase, domain 2"/>
    <property type="match status" value="1"/>
</dbReference>
<dbReference type="GO" id="GO:0000166">
    <property type="term" value="F:nucleotide binding"/>
    <property type="evidence" value="ECO:0007669"/>
    <property type="project" value="InterPro"/>
</dbReference>
<gene>
    <name evidence="3" type="ORF">LY28_00130</name>
</gene>
<dbReference type="PANTHER" id="PTHR43377:SF1">
    <property type="entry name" value="BILIVERDIN REDUCTASE A"/>
    <property type="match status" value="1"/>
</dbReference>
<dbReference type="Pfam" id="PF21390">
    <property type="entry name" value="Irp3-like_C"/>
    <property type="match status" value="1"/>
</dbReference>
<organism evidence="3 4">
    <name type="scientific">Ruminiclostridium sufflavum DSM 19573</name>
    <dbReference type="NCBI Taxonomy" id="1121337"/>
    <lineage>
        <taxon>Bacteria</taxon>
        <taxon>Bacillati</taxon>
        <taxon>Bacillota</taxon>
        <taxon>Clostridia</taxon>
        <taxon>Eubacteriales</taxon>
        <taxon>Oscillospiraceae</taxon>
        <taxon>Ruminiclostridium</taxon>
    </lineage>
</organism>
<dbReference type="OrthoDB" id="9760689at2"/>
<reference evidence="3 4" key="1">
    <citation type="submission" date="2018-06" db="EMBL/GenBank/DDBJ databases">
        <title>Genomic Encyclopedia of Type Strains, Phase I: the one thousand microbial genomes (KMG-I) project.</title>
        <authorList>
            <person name="Kyrpides N."/>
        </authorList>
    </citation>
    <scope>NUCLEOTIDE SEQUENCE [LARGE SCALE GENOMIC DNA]</scope>
    <source>
        <strain evidence="3 4">DSM 19573</strain>
    </source>
</reference>
<feature type="domain" description="Thiazolinyl imine reductase-like C-terminal" evidence="2">
    <location>
        <begin position="144"/>
        <end position="242"/>
    </location>
</feature>
<dbReference type="SUPFAM" id="SSF51735">
    <property type="entry name" value="NAD(P)-binding Rossmann-fold domains"/>
    <property type="match status" value="1"/>
</dbReference>
<feature type="domain" description="Gfo/Idh/MocA-like oxidoreductase N-terminal" evidence="1">
    <location>
        <begin position="5"/>
        <end position="118"/>
    </location>
</feature>
<dbReference type="Proteomes" id="UP000248132">
    <property type="component" value="Unassembled WGS sequence"/>
</dbReference>
<dbReference type="InterPro" id="IPR036291">
    <property type="entry name" value="NAD(P)-bd_dom_sf"/>
</dbReference>
<dbReference type="PANTHER" id="PTHR43377">
    <property type="entry name" value="BILIVERDIN REDUCTASE A"/>
    <property type="match status" value="1"/>
</dbReference>
<dbReference type="InterPro" id="IPR000683">
    <property type="entry name" value="Gfo/Idh/MocA-like_OxRdtase_N"/>
</dbReference>
<dbReference type="InterPro" id="IPR010091">
    <property type="entry name" value="Thiazolinyl_imide_reductase"/>
</dbReference>
<keyword evidence="4" id="KW-1185">Reference proteome</keyword>
<dbReference type="Gene3D" id="3.40.50.720">
    <property type="entry name" value="NAD(P)-binding Rossmann-like Domain"/>
    <property type="match status" value="1"/>
</dbReference>
<dbReference type="EMBL" id="QKMR01000001">
    <property type="protein sequence ID" value="PYG90250.1"/>
    <property type="molecule type" value="Genomic_DNA"/>
</dbReference>
<dbReference type="Pfam" id="PF01408">
    <property type="entry name" value="GFO_IDH_MocA"/>
    <property type="match status" value="1"/>
</dbReference>
<dbReference type="RefSeq" id="WP_110460229.1">
    <property type="nucleotide sequence ID" value="NZ_QKMR01000001.1"/>
</dbReference>
<evidence type="ECO:0000313" key="4">
    <source>
        <dbReference type="Proteomes" id="UP000248132"/>
    </source>
</evidence>
<dbReference type="InterPro" id="IPR048655">
    <property type="entry name" value="Irp3-like_C"/>
</dbReference>
<evidence type="ECO:0000259" key="1">
    <source>
        <dbReference type="Pfam" id="PF01408"/>
    </source>
</evidence>
<sequence length="359" mass="40663">MRKLKTVVCGSTFGQFYLEALSRDKEHFELCGLVAGGSERSEKCAENYGIKLYNGIRALPEDIDLACVVLRSNVLGGKGTELAVELMKKGIHVLQEHPIHPKDLIFCYRTAKESKVFFKTGNLYANLPEVKKFTRCAQELNRRQKPAYINVRMAAQVSYPGIEILMQAMGSIHKWSLKSSVKDNGPFVILSGTLDDIPVTFEIHNEIYPQDPDNHMYLLHSISFVYKSGRLTLEDTFGPVIWNPRMHVSTELYERGKVTGSFPEYMKEVSASVLGEFEGCSFQRLMEEVWTQAVLGDALSMRGFVLEEENYACKAQREIMCSQIWNEITKDMGYAKMIENCRHCVVTAKELEAVIEAAE</sequence>
<proteinExistence type="predicted"/>
<protein>
    <submittedName>
        <fullName evidence="3">Thiazolinyl imide reductase</fullName>
    </submittedName>
</protein>
<comment type="caution">
    <text evidence="3">The sequence shown here is derived from an EMBL/GenBank/DDBJ whole genome shotgun (WGS) entry which is preliminary data.</text>
</comment>
<dbReference type="InterPro" id="IPR051450">
    <property type="entry name" value="Gfo/Idh/MocA_Oxidoreductases"/>
</dbReference>
<dbReference type="AlphaFoldDB" id="A0A318XUD6"/>
<name>A0A318XUD6_9FIRM</name>
<dbReference type="NCBIfam" id="TIGR01761">
    <property type="entry name" value="thiaz-red"/>
    <property type="match status" value="1"/>
</dbReference>
<accession>A0A318XUD6</accession>